<dbReference type="PIRSF" id="PIRSF012296">
    <property type="entry name" value="EutS_PduU"/>
    <property type="match status" value="1"/>
</dbReference>
<dbReference type="RefSeq" id="WP_253057920.1">
    <property type="nucleotide sequence ID" value="NZ_JAMXWM010000001.1"/>
</dbReference>
<evidence type="ECO:0000313" key="5">
    <source>
        <dbReference type="Proteomes" id="UP001597399"/>
    </source>
</evidence>
<dbReference type="InterPro" id="IPR037233">
    <property type="entry name" value="CcmK-like_sf"/>
</dbReference>
<evidence type="ECO:0000256" key="2">
    <source>
        <dbReference type="ARBA" id="ARBA00024446"/>
    </source>
</evidence>
<dbReference type="CDD" id="cd07046">
    <property type="entry name" value="BMC_PduU-EutS"/>
    <property type="match status" value="1"/>
</dbReference>
<proteinExistence type="predicted"/>
<dbReference type="PANTHER" id="PTHR40449:SF2">
    <property type="entry name" value="BACTERIAL MICROCOMPARTMENT SHELL PROTEIN EUTS"/>
    <property type="match status" value="1"/>
</dbReference>
<keyword evidence="2" id="KW-1283">Bacterial microcompartment</keyword>
<organism evidence="4 5">
    <name type="scientific">Sporolactobacillus shoreicorticis</name>
    <dbReference type="NCBI Taxonomy" id="1923877"/>
    <lineage>
        <taxon>Bacteria</taxon>
        <taxon>Bacillati</taxon>
        <taxon>Bacillota</taxon>
        <taxon>Bacilli</taxon>
        <taxon>Bacillales</taxon>
        <taxon>Sporolactobacillaceae</taxon>
        <taxon>Sporolactobacillus</taxon>
    </lineage>
</organism>
<accession>A0ABW5S555</accession>
<dbReference type="Proteomes" id="UP001597399">
    <property type="component" value="Unassembled WGS sequence"/>
</dbReference>
<evidence type="ECO:0000313" key="4">
    <source>
        <dbReference type="EMBL" id="MFD2694378.1"/>
    </source>
</evidence>
<dbReference type="PANTHER" id="PTHR40449">
    <property type="entry name" value="ETHANOLAMINE UTILIZATION PROTEIN EUTS"/>
    <property type="match status" value="1"/>
</dbReference>
<sequence length="116" mass="12593">MADREKIERVIEEYVPGKQITIAHLIANPNPDIYTKLGLPPESKSIGILTISPDEASIIASDIAIKSGNVAIGFLDRFSGAVVISGEVSSVEYALRQVTQTMHSVLQFDVPEITRT</sequence>
<dbReference type="InterPro" id="IPR009307">
    <property type="entry name" value="EutS/PduU/CutR"/>
</dbReference>
<feature type="domain" description="BMC circularly permuted" evidence="3">
    <location>
        <begin position="9"/>
        <end position="108"/>
    </location>
</feature>
<dbReference type="SMART" id="SM00877">
    <property type="entry name" value="BMC"/>
    <property type="match status" value="1"/>
</dbReference>
<comment type="caution">
    <text evidence="4">The sequence shown here is derived from an EMBL/GenBank/DDBJ whole genome shotgun (WGS) entry which is preliminary data.</text>
</comment>
<evidence type="ECO:0000259" key="3">
    <source>
        <dbReference type="PROSITE" id="PS51931"/>
    </source>
</evidence>
<protein>
    <submittedName>
        <fullName evidence="4">BMC domain-containing protein</fullName>
    </submittedName>
</protein>
<dbReference type="SUPFAM" id="SSF143414">
    <property type="entry name" value="CcmK-like"/>
    <property type="match status" value="1"/>
</dbReference>
<dbReference type="Pfam" id="PF00936">
    <property type="entry name" value="BMC"/>
    <property type="match status" value="1"/>
</dbReference>
<dbReference type="EMBL" id="JBHUMQ010000026">
    <property type="protein sequence ID" value="MFD2694378.1"/>
    <property type="molecule type" value="Genomic_DNA"/>
</dbReference>
<comment type="subcellular location">
    <subcellularLocation>
        <location evidence="1">Bacterial microcompartment</location>
    </subcellularLocation>
</comment>
<keyword evidence="5" id="KW-1185">Reference proteome</keyword>
<dbReference type="Gene3D" id="3.30.70.1710">
    <property type="match status" value="1"/>
</dbReference>
<name>A0ABW5S555_9BACL</name>
<dbReference type="InterPro" id="IPR044870">
    <property type="entry name" value="BMC_CP"/>
</dbReference>
<dbReference type="PROSITE" id="PS51931">
    <property type="entry name" value="BMC_CP"/>
    <property type="match status" value="1"/>
</dbReference>
<dbReference type="InterPro" id="IPR000249">
    <property type="entry name" value="BMC_dom"/>
</dbReference>
<reference evidence="5" key="1">
    <citation type="journal article" date="2019" name="Int. J. Syst. Evol. Microbiol.">
        <title>The Global Catalogue of Microorganisms (GCM) 10K type strain sequencing project: providing services to taxonomists for standard genome sequencing and annotation.</title>
        <authorList>
            <consortium name="The Broad Institute Genomics Platform"/>
            <consortium name="The Broad Institute Genome Sequencing Center for Infectious Disease"/>
            <person name="Wu L."/>
            <person name="Ma J."/>
        </authorList>
    </citation>
    <scope>NUCLEOTIDE SEQUENCE [LARGE SCALE GENOMIC DNA]</scope>
    <source>
        <strain evidence="5">TISTR 2466</strain>
    </source>
</reference>
<evidence type="ECO:0000256" key="1">
    <source>
        <dbReference type="ARBA" id="ARBA00024322"/>
    </source>
</evidence>
<gene>
    <name evidence="4" type="ORF">ACFSUE_12180</name>
</gene>